<dbReference type="EMBL" id="LGKN01000005">
    <property type="protein sequence ID" value="KPL87756.1"/>
    <property type="molecule type" value="Genomic_DNA"/>
</dbReference>
<evidence type="ECO:0000259" key="6">
    <source>
        <dbReference type="Pfam" id="PF17210"/>
    </source>
</evidence>
<feature type="compositionally biased region" description="Low complexity" evidence="4">
    <location>
        <begin position="151"/>
        <end position="164"/>
    </location>
</feature>
<comment type="caution">
    <text evidence="7">The sequence shown here is derived from an EMBL/GenBank/DDBJ whole genome shotgun (WGS) entry which is preliminary data.</text>
</comment>
<evidence type="ECO:0000256" key="4">
    <source>
        <dbReference type="SAM" id="MobiDB-lite"/>
    </source>
</evidence>
<evidence type="ECO:0000256" key="2">
    <source>
        <dbReference type="ARBA" id="ARBA00022525"/>
    </source>
</evidence>
<dbReference type="GO" id="GO:0005576">
    <property type="term" value="C:extracellular region"/>
    <property type="evidence" value="ECO:0007669"/>
    <property type="project" value="UniProtKB-SubCell"/>
</dbReference>
<evidence type="ECO:0000256" key="3">
    <source>
        <dbReference type="ARBA" id="ARBA00022729"/>
    </source>
</evidence>
<feature type="compositionally biased region" description="Pro residues" evidence="4">
    <location>
        <begin position="165"/>
        <end position="185"/>
    </location>
</feature>
<sequence length="266" mass="27288">MYTTVIKRLLFLLGCALLLMLGVGGQAAFFADVALAQGGTGSIQGTVYLDANGNQAFDPGETPVQGVLVRLYALGDNTVLAQQTTTTASPNYLFTNVAAGQYRVEIDTTGTAYSPSGGNERIVTVFAGLASEANFPVLQRQATATPPPGATPALTPTSQPTFTATPPPPPTSTPLPTSTPIPSPTPTGTVTPTPTQTPTPSPTGTLFPITPILITTTPGVYVSVTPSVVSRLPNTGGGNMALLLAIGFGTLLVFVAGLRRLFQDTV</sequence>
<keyword evidence="2" id="KW-0964">Secreted</keyword>
<keyword evidence="5" id="KW-1133">Transmembrane helix</keyword>
<dbReference type="PATRIC" id="fig|872965.6.peg.1890"/>
<dbReference type="InterPro" id="IPR033764">
    <property type="entry name" value="Sdr_B"/>
</dbReference>
<evidence type="ECO:0000256" key="1">
    <source>
        <dbReference type="ARBA" id="ARBA00004613"/>
    </source>
</evidence>
<dbReference type="NCBIfam" id="TIGR01167">
    <property type="entry name" value="LPXTG_anchor"/>
    <property type="match status" value="1"/>
</dbReference>
<feature type="transmembrane region" description="Helical" evidence="5">
    <location>
        <begin position="240"/>
        <end position="262"/>
    </location>
</feature>
<dbReference type="InterPro" id="IPR013783">
    <property type="entry name" value="Ig-like_fold"/>
</dbReference>
<accession>A0A0P6YV40</accession>
<comment type="subcellular location">
    <subcellularLocation>
        <location evidence="1">Secreted</location>
    </subcellularLocation>
</comment>
<dbReference type="Pfam" id="PF17210">
    <property type="entry name" value="SdrD_B"/>
    <property type="match status" value="1"/>
</dbReference>
<evidence type="ECO:0000313" key="7">
    <source>
        <dbReference type="EMBL" id="KPL87756.1"/>
    </source>
</evidence>
<feature type="region of interest" description="Disordered" evidence="4">
    <location>
        <begin position="142"/>
        <end position="205"/>
    </location>
</feature>
<protein>
    <recommendedName>
        <fullName evidence="6">SD-repeat containing protein B domain-containing protein</fullName>
    </recommendedName>
</protein>
<gene>
    <name evidence="7" type="ORF">SE16_09245</name>
</gene>
<organism evidence="7 8">
    <name type="scientific">Ardenticatena maritima</name>
    <dbReference type="NCBI Taxonomy" id="872965"/>
    <lineage>
        <taxon>Bacteria</taxon>
        <taxon>Bacillati</taxon>
        <taxon>Chloroflexota</taxon>
        <taxon>Ardenticatenia</taxon>
        <taxon>Ardenticatenales</taxon>
        <taxon>Ardenticatenaceae</taxon>
        <taxon>Ardenticatena</taxon>
    </lineage>
</organism>
<keyword evidence="5" id="KW-0472">Membrane</keyword>
<reference evidence="7 8" key="1">
    <citation type="submission" date="2015-07" db="EMBL/GenBank/DDBJ databases">
        <title>Whole genome sequence of Ardenticatena maritima DSM 23922.</title>
        <authorList>
            <person name="Hemp J."/>
            <person name="Ward L.M."/>
            <person name="Pace L.A."/>
            <person name="Fischer W.W."/>
        </authorList>
    </citation>
    <scope>NUCLEOTIDE SEQUENCE [LARGE SCALE GENOMIC DNA]</scope>
    <source>
        <strain evidence="7 8">110S</strain>
    </source>
</reference>
<proteinExistence type="predicted"/>
<name>A0A0P6YV40_9CHLR</name>
<evidence type="ECO:0000313" key="8">
    <source>
        <dbReference type="Proteomes" id="UP000050502"/>
    </source>
</evidence>
<feature type="domain" description="SD-repeat containing protein B" evidence="6">
    <location>
        <begin position="43"/>
        <end position="114"/>
    </location>
</feature>
<dbReference type="Proteomes" id="UP000050502">
    <property type="component" value="Unassembled WGS sequence"/>
</dbReference>
<keyword evidence="3" id="KW-0732">Signal</keyword>
<dbReference type="Gene3D" id="2.60.40.10">
    <property type="entry name" value="Immunoglobulins"/>
    <property type="match status" value="1"/>
</dbReference>
<evidence type="ECO:0000256" key="5">
    <source>
        <dbReference type="SAM" id="Phobius"/>
    </source>
</evidence>
<keyword evidence="5" id="KW-0812">Transmembrane</keyword>
<dbReference type="AlphaFoldDB" id="A0A0P6YV40"/>
<dbReference type="SUPFAM" id="SSF117074">
    <property type="entry name" value="Hypothetical protein PA1324"/>
    <property type="match status" value="1"/>
</dbReference>